<protein>
    <recommendedName>
        <fullName evidence="4">BED-type domain-containing protein</fullName>
    </recommendedName>
</protein>
<gene>
    <name evidence="3" type="ORF">GLOINDRAFT_24446</name>
</gene>
<evidence type="ECO:0000313" key="3">
    <source>
        <dbReference type="EMBL" id="ESA14915.1"/>
    </source>
</evidence>
<dbReference type="VEuPathDB" id="FungiDB:RhiirFUN_000016"/>
<keyword evidence="1" id="KW-0175">Coiled coil</keyword>
<feature type="region of interest" description="Disordered" evidence="2">
    <location>
        <begin position="1"/>
        <end position="20"/>
    </location>
</feature>
<dbReference type="AlphaFoldDB" id="U9U3G8"/>
<evidence type="ECO:0008006" key="4">
    <source>
        <dbReference type="Google" id="ProtNLM"/>
    </source>
</evidence>
<dbReference type="EMBL" id="KI282453">
    <property type="protein sequence ID" value="ESA14915.1"/>
    <property type="molecule type" value="Genomic_DNA"/>
</dbReference>
<proteinExistence type="predicted"/>
<reference evidence="3" key="1">
    <citation type="submission" date="2013-07" db="EMBL/GenBank/DDBJ databases">
        <title>The genome of an arbuscular mycorrhizal fungus provides insights into the evolution of the oldest plant symbiosis.</title>
        <authorList>
            <consortium name="DOE Joint Genome Institute"/>
            <person name="Tisserant E."/>
            <person name="Malbreil M."/>
            <person name="Kuo A."/>
            <person name="Kohler A."/>
            <person name="Symeonidi A."/>
            <person name="Balestrini R."/>
            <person name="Charron P."/>
            <person name="Duensing N."/>
            <person name="Frei-dit-Frey N."/>
            <person name="Gianinazzi-Pearson V."/>
            <person name="Gilbert B."/>
            <person name="Handa Y."/>
            <person name="Hijri M."/>
            <person name="Kaul R."/>
            <person name="Kawaguchi M."/>
            <person name="Krajinski F."/>
            <person name="Lammers P."/>
            <person name="Lapierre D."/>
            <person name="Masclaux F.G."/>
            <person name="Murat C."/>
            <person name="Morin E."/>
            <person name="Ndikumana S."/>
            <person name="Pagni M."/>
            <person name="Petitpierre D."/>
            <person name="Requena N."/>
            <person name="Rosikiewicz P."/>
            <person name="Riley R."/>
            <person name="Saito K."/>
            <person name="San Clemente H."/>
            <person name="Shapiro H."/>
            <person name="van Tuinen D."/>
            <person name="Becard G."/>
            <person name="Bonfante P."/>
            <person name="Paszkowski U."/>
            <person name="Shachar-Hill Y."/>
            <person name="Young J.P."/>
            <person name="Sanders I.R."/>
            <person name="Henrissat B."/>
            <person name="Rensing S.A."/>
            <person name="Grigoriev I.V."/>
            <person name="Corradi N."/>
            <person name="Roux C."/>
            <person name="Martin F."/>
        </authorList>
    </citation>
    <scope>NUCLEOTIDE SEQUENCE</scope>
    <source>
        <strain evidence="3">DAOM 197198</strain>
    </source>
</reference>
<dbReference type="HOGENOM" id="CLU_1092193_0_0_1"/>
<sequence>DDNSYILPSNDSQNEESSDEAISEIVQIYEIRNPESASQTSASPAIQHKSQTKSSCVWNHFIKKLNEKDGLCAYCQFEMENGKKCTKNYKYDGSTDNLSSHIIKHGLIPPSSAETIISAKIKSKPTLSHDNTGANVVVAIRELAPIKRLSCAVYTLQLAIRKGLKLVENLATHTKQLINFFSTQKQIERLIKVQKDSGYEEQLYLIQDISTSNLDEEDINDKTINSDDLEENLTDHQINYDNIREVYENIKKKYL</sequence>
<dbReference type="SMART" id="SM00614">
    <property type="entry name" value="ZnF_BED"/>
    <property type="match status" value="1"/>
</dbReference>
<organism evidence="3">
    <name type="scientific">Rhizophagus irregularis (strain DAOM 181602 / DAOM 197198 / MUCL 43194)</name>
    <name type="common">Arbuscular mycorrhizal fungus</name>
    <name type="synonym">Glomus intraradices</name>
    <dbReference type="NCBI Taxonomy" id="747089"/>
    <lineage>
        <taxon>Eukaryota</taxon>
        <taxon>Fungi</taxon>
        <taxon>Fungi incertae sedis</taxon>
        <taxon>Mucoromycota</taxon>
        <taxon>Glomeromycotina</taxon>
        <taxon>Glomeromycetes</taxon>
        <taxon>Glomerales</taxon>
        <taxon>Glomeraceae</taxon>
        <taxon>Rhizophagus</taxon>
    </lineage>
</organism>
<feature type="coiled-coil region" evidence="1">
    <location>
        <begin position="226"/>
        <end position="253"/>
    </location>
</feature>
<evidence type="ECO:0000256" key="2">
    <source>
        <dbReference type="SAM" id="MobiDB-lite"/>
    </source>
</evidence>
<evidence type="ECO:0000256" key="1">
    <source>
        <dbReference type="SAM" id="Coils"/>
    </source>
</evidence>
<feature type="non-terminal residue" evidence="3">
    <location>
        <position position="1"/>
    </location>
</feature>
<name>U9U3G8_RHIID</name>
<accession>U9U3G8</accession>